<dbReference type="SUPFAM" id="SSF50978">
    <property type="entry name" value="WD40 repeat-like"/>
    <property type="match status" value="1"/>
</dbReference>
<evidence type="ECO:0000313" key="9">
    <source>
        <dbReference type="EMBL" id="KAA8904130.1"/>
    </source>
</evidence>
<keyword evidence="7" id="KW-0747">Spliceosome</keyword>
<evidence type="ECO:0000256" key="1">
    <source>
        <dbReference type="ARBA" id="ARBA00022574"/>
    </source>
</evidence>
<dbReference type="PANTHER" id="PTHR19923">
    <property type="entry name" value="WD40 REPEAT PROTEINPRL1/PRL2-RELATED"/>
    <property type="match status" value="1"/>
</dbReference>
<feature type="region of interest" description="Disordered" evidence="8">
    <location>
        <begin position="25"/>
        <end position="49"/>
    </location>
</feature>
<dbReference type="EMBL" id="SWFT01000064">
    <property type="protein sequence ID" value="KAA8904130.1"/>
    <property type="molecule type" value="Genomic_DNA"/>
</dbReference>
<reference evidence="9 10" key="1">
    <citation type="submission" date="2019-07" db="EMBL/GenBank/DDBJ databases">
        <title>Genome assembly of two rare yeast pathogens: Diutina rugosa and Trichomonascus ciferrii.</title>
        <authorList>
            <person name="Mixao V."/>
            <person name="Saus E."/>
            <person name="Hansen A."/>
            <person name="Lass-Flor C."/>
            <person name="Gabaldon T."/>
        </authorList>
    </citation>
    <scope>NUCLEOTIDE SEQUENCE [LARGE SCALE GENOMIC DNA]</scope>
    <source>
        <strain evidence="9 10">CBS 613</strain>
    </source>
</reference>
<dbReference type="SMART" id="SM00320">
    <property type="entry name" value="WD40"/>
    <property type="match status" value="7"/>
</dbReference>
<evidence type="ECO:0000256" key="5">
    <source>
        <dbReference type="ARBA" id="ARBA00033071"/>
    </source>
</evidence>
<evidence type="ECO:0000313" key="10">
    <source>
        <dbReference type="Proteomes" id="UP000449547"/>
    </source>
</evidence>
<dbReference type="PROSITE" id="PS00678">
    <property type="entry name" value="WD_REPEATS_1"/>
    <property type="match status" value="3"/>
</dbReference>
<comment type="subcellular location">
    <subcellularLocation>
        <location evidence="7">Nucleus</location>
    </subcellularLocation>
</comment>
<comment type="similarity">
    <text evidence="3 7">Belongs to the WD repeat PRL1/PRL2 family.</text>
</comment>
<keyword evidence="7" id="KW-0539">Nucleus</keyword>
<dbReference type="AlphaFoldDB" id="A0A642URT1"/>
<keyword evidence="7" id="KW-0508">mRNA splicing</keyword>
<comment type="caution">
    <text evidence="9">The sequence shown here is derived from an EMBL/GenBank/DDBJ whole genome shotgun (WGS) entry which is preliminary data.</text>
</comment>
<dbReference type="InterPro" id="IPR020472">
    <property type="entry name" value="WD40_PAC1"/>
</dbReference>
<dbReference type="PROSITE" id="PS50082">
    <property type="entry name" value="WD_REPEATS_2"/>
    <property type="match status" value="4"/>
</dbReference>
<accession>A0A642URT1</accession>
<keyword evidence="2 7" id="KW-0677">Repeat</keyword>
<dbReference type="VEuPathDB" id="FungiDB:DIURU_002082"/>
<keyword evidence="7" id="KW-0507">mRNA processing</keyword>
<feature type="repeat" description="WD" evidence="6">
    <location>
        <begin position="104"/>
        <end position="145"/>
    </location>
</feature>
<keyword evidence="1 6" id="KW-0853">WD repeat</keyword>
<organism evidence="9 10">
    <name type="scientific">Diutina rugosa</name>
    <name type="common">Yeast</name>
    <name type="synonym">Candida rugosa</name>
    <dbReference type="NCBI Taxonomy" id="5481"/>
    <lineage>
        <taxon>Eukaryota</taxon>
        <taxon>Fungi</taxon>
        <taxon>Dikarya</taxon>
        <taxon>Ascomycota</taxon>
        <taxon>Saccharomycotina</taxon>
        <taxon>Pichiomycetes</taxon>
        <taxon>Debaryomycetaceae</taxon>
        <taxon>Diutina</taxon>
    </lineage>
</organism>
<protein>
    <recommendedName>
        <fullName evidence="4 7">Pre-mRNA-splicing factor PRP46</fullName>
    </recommendedName>
    <alternativeName>
        <fullName evidence="5 7">Pre-mRNA-processing protein 46</fullName>
    </alternativeName>
</protein>
<feature type="repeat" description="WD" evidence="6">
    <location>
        <begin position="192"/>
        <end position="233"/>
    </location>
</feature>
<dbReference type="CDD" id="cd00200">
    <property type="entry name" value="WD40"/>
    <property type="match status" value="1"/>
</dbReference>
<dbReference type="PRINTS" id="PR00320">
    <property type="entry name" value="GPROTEINBRPT"/>
</dbReference>
<dbReference type="GeneID" id="54780733"/>
<dbReference type="Pfam" id="PF00400">
    <property type="entry name" value="WD40"/>
    <property type="match status" value="5"/>
</dbReference>
<dbReference type="GO" id="GO:0000398">
    <property type="term" value="P:mRNA splicing, via spliceosome"/>
    <property type="evidence" value="ECO:0007669"/>
    <property type="project" value="UniProtKB-UniRule"/>
</dbReference>
<feature type="repeat" description="WD" evidence="6">
    <location>
        <begin position="62"/>
        <end position="95"/>
    </location>
</feature>
<dbReference type="OrthoDB" id="10256122at2759"/>
<evidence type="ECO:0000256" key="7">
    <source>
        <dbReference type="RuleBase" id="RU369036"/>
    </source>
</evidence>
<gene>
    <name evidence="9" type="ORF">DIURU_002082</name>
</gene>
<dbReference type="OMA" id="FAMCFDQ"/>
<dbReference type="Gene3D" id="2.130.10.10">
    <property type="entry name" value="YVTN repeat-like/Quinoprotein amine dehydrogenase"/>
    <property type="match status" value="1"/>
</dbReference>
<dbReference type="RefSeq" id="XP_034013215.1">
    <property type="nucleotide sequence ID" value="XM_034154695.1"/>
</dbReference>
<comment type="function">
    <text evidence="7">Involved in pre-mRNA splicing and required for cell cycle progression at G2/M.</text>
</comment>
<sequence length="363" mass="40185">MDDLVPPPNERGSLLYNSVIAGAIPRRPQPQTNDEVKRETPKTDTTELNETNANWKLLRVTANAHNGWVRSVCVDPLNTFIASGGADAVIKVWDMTAVNVKAEITGHILPVRALAVSSRYPYLFSGAEDKTVKCWDLERSHTPHSLVRDYYGHVGGVYAVALHPELDLLFTAGRDQVVRVWDIRSRTQVMLLQGHTNDISGLATQAMDPQVISSSMDKTVCLWDLRKEQRALQITQHSKSVRAIALHPKELTFTSGDSAGKYMQWLLPRGQLLQKFATASPDKIIETMSINPVTNEIIGGYANGKLEVWDYVQGISTQTLHSTAVNTTEPSPIFTSAFDMSGSRLYTGEGDKSIKVWVNGELD</sequence>
<dbReference type="InterPro" id="IPR001680">
    <property type="entry name" value="WD40_rpt"/>
</dbReference>
<dbReference type="InterPro" id="IPR036322">
    <property type="entry name" value="WD40_repeat_dom_sf"/>
</dbReference>
<dbReference type="PROSITE" id="PS50294">
    <property type="entry name" value="WD_REPEATS_REGION"/>
    <property type="match status" value="4"/>
</dbReference>
<dbReference type="Proteomes" id="UP000449547">
    <property type="component" value="Unassembled WGS sequence"/>
</dbReference>
<evidence type="ECO:0000256" key="3">
    <source>
        <dbReference type="ARBA" id="ARBA00025726"/>
    </source>
</evidence>
<dbReference type="PANTHER" id="PTHR19923:SF0">
    <property type="entry name" value="PLEIOTROPIC REGULATOR 1"/>
    <property type="match status" value="1"/>
</dbReference>
<evidence type="ECO:0000256" key="4">
    <source>
        <dbReference type="ARBA" id="ARBA00026147"/>
    </source>
</evidence>
<dbReference type="InterPro" id="IPR019775">
    <property type="entry name" value="WD40_repeat_CS"/>
</dbReference>
<dbReference type="GO" id="GO:0071013">
    <property type="term" value="C:catalytic step 2 spliceosome"/>
    <property type="evidence" value="ECO:0007669"/>
    <property type="project" value="TreeGrafter"/>
</dbReference>
<feature type="repeat" description="WD" evidence="6">
    <location>
        <begin position="150"/>
        <end position="191"/>
    </location>
</feature>
<dbReference type="InterPro" id="IPR015943">
    <property type="entry name" value="WD40/YVTN_repeat-like_dom_sf"/>
</dbReference>
<keyword evidence="10" id="KW-1185">Reference proteome</keyword>
<evidence type="ECO:0000256" key="6">
    <source>
        <dbReference type="PROSITE-ProRule" id="PRU00221"/>
    </source>
</evidence>
<feature type="compositionally biased region" description="Basic and acidic residues" evidence="8">
    <location>
        <begin position="34"/>
        <end position="45"/>
    </location>
</feature>
<dbReference type="GO" id="GO:0071011">
    <property type="term" value="C:precatalytic spliceosome"/>
    <property type="evidence" value="ECO:0007669"/>
    <property type="project" value="TreeGrafter"/>
</dbReference>
<evidence type="ECO:0000256" key="2">
    <source>
        <dbReference type="ARBA" id="ARBA00022737"/>
    </source>
</evidence>
<dbReference type="GO" id="GO:0000974">
    <property type="term" value="C:Prp19 complex"/>
    <property type="evidence" value="ECO:0007669"/>
    <property type="project" value="TreeGrafter"/>
</dbReference>
<name>A0A642URT1_DIURU</name>
<proteinExistence type="inferred from homology"/>
<dbReference type="InterPro" id="IPR045241">
    <property type="entry name" value="Prp46/PLRG1-like"/>
</dbReference>
<comment type="subunit">
    <text evidence="7">Associated with the spliceosome.</text>
</comment>
<evidence type="ECO:0000256" key="8">
    <source>
        <dbReference type="SAM" id="MobiDB-lite"/>
    </source>
</evidence>